<proteinExistence type="predicted"/>
<evidence type="ECO:0000313" key="2">
    <source>
        <dbReference type="Proteomes" id="UP000050454"/>
    </source>
</evidence>
<organism evidence="1 2">
    <name type="scientific">Jiulongibacter sediminis</name>
    <dbReference type="NCBI Taxonomy" id="1605367"/>
    <lineage>
        <taxon>Bacteria</taxon>
        <taxon>Pseudomonadati</taxon>
        <taxon>Bacteroidota</taxon>
        <taxon>Cytophagia</taxon>
        <taxon>Cytophagales</taxon>
        <taxon>Leadbetterellaceae</taxon>
        <taxon>Jiulongibacter</taxon>
    </lineage>
</organism>
<accession>A0A0N8H9S5</accession>
<evidence type="ECO:0000313" key="1">
    <source>
        <dbReference type="EMBL" id="KPM48188.1"/>
    </source>
</evidence>
<reference evidence="1 2" key="1">
    <citation type="submission" date="2015-07" db="EMBL/GenBank/DDBJ databases">
        <title>The draft genome sequence of Leadbetterella sp. JN14-9.</title>
        <authorList>
            <person name="Liu Y."/>
            <person name="Du J."/>
            <person name="Shao Z."/>
        </authorList>
    </citation>
    <scope>NUCLEOTIDE SEQUENCE [LARGE SCALE GENOMIC DNA]</scope>
    <source>
        <strain evidence="1 2">JN14-9</strain>
    </source>
</reference>
<dbReference type="EMBL" id="LGTQ01000007">
    <property type="protein sequence ID" value="KPM48188.1"/>
    <property type="molecule type" value="Genomic_DNA"/>
</dbReference>
<comment type="caution">
    <text evidence="1">The sequence shown here is derived from an EMBL/GenBank/DDBJ whole genome shotgun (WGS) entry which is preliminary data.</text>
</comment>
<keyword evidence="2" id="KW-1185">Reference proteome</keyword>
<dbReference type="STRING" id="1605367.AFM12_10610"/>
<name>A0A0N8H9S5_9BACT</name>
<protein>
    <submittedName>
        <fullName evidence="1">Uncharacterized protein</fullName>
    </submittedName>
</protein>
<gene>
    <name evidence="1" type="ORF">AFM12_10610</name>
</gene>
<sequence>MNLFFVLVRCKNRRFFGKAGFHTFLDWNDFYCSSAELFNKTTFKMVRFTKANVNLYSSLLYFYSS</sequence>
<dbReference type="Proteomes" id="UP000050454">
    <property type="component" value="Unassembled WGS sequence"/>
</dbReference>
<dbReference type="AlphaFoldDB" id="A0A0N8H9S5"/>